<sequence>MTIDALTPFRWLQPPYGDRGDLLGEIYCVTLLRGLDPDEVLRRFGARTSTQMSFADLELAVSDFTVATEGGRGGGYVAVVATSDGCAAVELCGWSGTGNPMLERLSAGTDVVSVLRHNYACDYFHYAADGMVLTAFDPTFPERRSGADTDRLASLMREFGLPLEESSDEDWDQRYDDLPGHDLARMFAMAARLTGVTFTADLLDGPLLVGAIADLPPPKEPQPGKSLGDLLEQLKAASGPESDHGAA</sequence>
<evidence type="ECO:0000313" key="3">
    <source>
        <dbReference type="Proteomes" id="UP000199202"/>
    </source>
</evidence>
<dbReference type="STRING" id="633440.SAMN05421869_13537"/>
<keyword evidence="3" id="KW-1185">Reference proteome</keyword>
<gene>
    <name evidence="2" type="ORF">SAMN05421869_13537</name>
</gene>
<dbReference type="InterPro" id="IPR045592">
    <property type="entry name" value="DUF6461"/>
</dbReference>
<name>A0A1G9Q370_9ACTN</name>
<accession>A0A1G9Q370</accession>
<proteinExistence type="predicted"/>
<evidence type="ECO:0000313" key="2">
    <source>
        <dbReference type="EMBL" id="SDM05474.1"/>
    </source>
</evidence>
<evidence type="ECO:0000256" key="1">
    <source>
        <dbReference type="SAM" id="MobiDB-lite"/>
    </source>
</evidence>
<dbReference type="RefSeq" id="WP_143044188.1">
    <property type="nucleotide sequence ID" value="NZ_FNDJ01000035.1"/>
</dbReference>
<dbReference type="AlphaFoldDB" id="A0A1G9Q370"/>
<dbReference type="Proteomes" id="UP000199202">
    <property type="component" value="Unassembled WGS sequence"/>
</dbReference>
<protein>
    <submittedName>
        <fullName evidence="2">Uncharacterized protein</fullName>
    </submittedName>
</protein>
<reference evidence="2 3" key="1">
    <citation type="submission" date="2016-10" db="EMBL/GenBank/DDBJ databases">
        <authorList>
            <person name="de Groot N.N."/>
        </authorList>
    </citation>
    <scope>NUCLEOTIDE SEQUENCE [LARGE SCALE GENOMIC DNA]</scope>
    <source>
        <strain evidence="2 3">CGMCC 4.6533</strain>
    </source>
</reference>
<organism evidence="2 3">
    <name type="scientific">Nonomuraea jiangxiensis</name>
    <dbReference type="NCBI Taxonomy" id="633440"/>
    <lineage>
        <taxon>Bacteria</taxon>
        <taxon>Bacillati</taxon>
        <taxon>Actinomycetota</taxon>
        <taxon>Actinomycetes</taxon>
        <taxon>Streptosporangiales</taxon>
        <taxon>Streptosporangiaceae</taxon>
        <taxon>Nonomuraea</taxon>
    </lineage>
</organism>
<dbReference type="EMBL" id="FNDJ01000035">
    <property type="protein sequence ID" value="SDM05474.1"/>
    <property type="molecule type" value="Genomic_DNA"/>
</dbReference>
<dbReference type="Pfam" id="PF20062">
    <property type="entry name" value="DUF6461"/>
    <property type="match status" value="1"/>
</dbReference>
<feature type="region of interest" description="Disordered" evidence="1">
    <location>
        <begin position="214"/>
        <end position="247"/>
    </location>
</feature>
<dbReference type="OrthoDB" id="4198010at2"/>